<evidence type="ECO:0000259" key="2">
    <source>
        <dbReference type="Pfam" id="PF12770"/>
    </source>
</evidence>
<keyword evidence="1" id="KW-0812">Transmembrane</keyword>
<dbReference type="RefSeq" id="WP_135760855.1">
    <property type="nucleotide sequence ID" value="NZ_RQHW01000047.1"/>
</dbReference>
<proteinExistence type="predicted"/>
<name>A0A4R9M0E1_9LEPT</name>
<evidence type="ECO:0000256" key="1">
    <source>
        <dbReference type="SAM" id="Phobius"/>
    </source>
</evidence>
<reference evidence="3" key="1">
    <citation type="journal article" date="2019" name="PLoS Negl. Trop. Dis.">
        <title>Revisiting the worldwide diversity of Leptospira species in the environment.</title>
        <authorList>
            <person name="Vincent A.T."/>
            <person name="Schiettekatte O."/>
            <person name="Bourhy P."/>
            <person name="Veyrier F.J."/>
            <person name="Picardeau M."/>
        </authorList>
    </citation>
    <scope>NUCLEOTIDE SEQUENCE [LARGE SCALE GENOMIC DNA]</scope>
    <source>
        <strain evidence="3">201300427</strain>
    </source>
</reference>
<dbReference type="Proteomes" id="UP000298058">
    <property type="component" value="Unassembled WGS sequence"/>
</dbReference>
<dbReference type="AlphaFoldDB" id="A0A4R9M0E1"/>
<keyword evidence="4" id="KW-1185">Reference proteome</keyword>
<feature type="transmembrane region" description="Helical" evidence="1">
    <location>
        <begin position="336"/>
        <end position="355"/>
    </location>
</feature>
<keyword evidence="1" id="KW-0472">Membrane</keyword>
<accession>A0A4R9M0E1</accession>
<dbReference type="Pfam" id="PF12770">
    <property type="entry name" value="CHAT"/>
    <property type="match status" value="1"/>
</dbReference>
<dbReference type="OrthoDB" id="317533at2"/>
<protein>
    <submittedName>
        <fullName evidence="3">CHAT domain-containing protein</fullName>
    </submittedName>
</protein>
<evidence type="ECO:0000313" key="3">
    <source>
        <dbReference type="EMBL" id="TGN18168.1"/>
    </source>
</evidence>
<feature type="domain" description="CHAT" evidence="2">
    <location>
        <begin position="93"/>
        <end position="346"/>
    </location>
</feature>
<sequence>MKIRIIAKPSKSFGEGKFDGELFWEESKKSLHPVEVICPIDGRNLIEFKKDWENFLTRVLSSPPDKHEFHEKVLKKTFVLEQMIFGTKTPPWKHPDFQEEIIVQTDPEFTAFPWEILRTHKGFFWEWNRIVRGIRSDFLYTETKDKNGFLIVSNPVQKELTDSVRIEVSSIAKIVENESNIPLKVLKGEQLKLVRFWEELSEASLVHYAGHTEKEGIPFEKENLVIGKEIANAKLSNLKLVFLNSCHSAYESRHTGGLAASFLKAGAGYVIGFLSPVETKIAEAAGERFWKEYLKSKDIYKSYQKTKQYLLDSDTKSLLGALSFVCFAPEKPKKNYTWLTTSFFVILIGGFLYSFSFFRQDDPSPTTAIPEIGQKKISRETKREEKPVAKPKLSETEILISKIQDVQFKKEASSFLKKDHPLLDKEAKETILNGILREDKTESLKYYEFKSKIGHSP</sequence>
<organism evidence="3 4">
    <name type="scientific">Leptospira idonii</name>
    <dbReference type="NCBI Taxonomy" id="1193500"/>
    <lineage>
        <taxon>Bacteria</taxon>
        <taxon>Pseudomonadati</taxon>
        <taxon>Spirochaetota</taxon>
        <taxon>Spirochaetia</taxon>
        <taxon>Leptospirales</taxon>
        <taxon>Leptospiraceae</taxon>
        <taxon>Leptospira</taxon>
    </lineage>
</organism>
<comment type="caution">
    <text evidence="3">The sequence shown here is derived from an EMBL/GenBank/DDBJ whole genome shotgun (WGS) entry which is preliminary data.</text>
</comment>
<dbReference type="EMBL" id="RQHW01000047">
    <property type="protein sequence ID" value="TGN18168.1"/>
    <property type="molecule type" value="Genomic_DNA"/>
</dbReference>
<evidence type="ECO:0000313" key="4">
    <source>
        <dbReference type="Proteomes" id="UP000298058"/>
    </source>
</evidence>
<keyword evidence="1" id="KW-1133">Transmembrane helix</keyword>
<dbReference type="InterPro" id="IPR024983">
    <property type="entry name" value="CHAT_dom"/>
</dbReference>
<gene>
    <name evidence="3" type="ORF">EHS15_12185</name>
</gene>